<accession>A0ABM7V312</accession>
<sequence length="1069" mass="114764">MKNSFKIPFLALFIVFGIHLGFAIPKNIDPSLIKNVAPVAPTISATGNSNYCPLSQTKIVTNVTITHDPTELTTEAVFIQISSGYVIGQDQLLLTNPLLHPTLTTSWNALEGKLKLSSPTSGVQVNYSDFEAAIKDVVYYNSNPNPTGTRNFSITLGNGNANYLPRNGHYYEYFPSLGITWSNAKAAAATKTFYGLQGYLATLTAADEAQLAGKQAPGTGWIGGTDEGTEGVWKWVTGPEGQANGGTGTIFWNGLANGSTPNFAFWNSPNEPNNQGNEDYAHITAPGIGIPGSWNDLPNTGAASGPYQPQGYIVEYGGMVPGDVDALQFSASTSLTMAGKITAVNSNSNCGPGNVTLSAVATNGTVEWYTTATGGNPITTGNNFTTPNLTSTTNYFVSAGCAADRTQITATINPLPVVQNTSITQCDTDATSDGKTTFNLTVNNDLISANYSNESFVYYSSLTGAINNNVVTDIIANPLAFTNTTPTSMPIGVRVYNAVTGCSSPAQITLVVPTTNFQPSSTFSFTVCDDFLDTNGNNSTSNNSSDGIATFDFSTTRAAILAQLPTQSQNYTINYYRNQADALSQLNAITDIAHYRNIGYANSQDIWVRIETDIVTNSCVGVGPYIRLNVEALPKANIINDLRACNSNSSGIVNFNTSTLEANLLNGQTNVLVRYLDQNNNPLKDANGVLISSPFPATFSSVTQTIKAIVTNNSPQQCFAETTISFYVDVIPTATPIPSTLTTVCDDEADPANQDGKYAFDTSTFQTTILGGQTGMTVTYYDQNNTILPSPLPNPFISATQNVTVVVENPINTNCSATIIIPFKVHPIPKIELSATELICSNIPAFFVTLSPGFIDNPTLSDYNYNWIKDGGNTIATSPTLGVNSEGNYTVEVTNQSGCSATRTIQVTASNLATITSIDIVDLVDLNTVTITTTGPGDYEYSMDYLNGIWQDSNLFTNVPGGIHQVLINDKNGCGLVSKEITVLSIPKFFTPNNDGYNDYWTVKGMISYPTAELRIFDRYGKLLKELRPNSIGWDGIFNGQPLPASDYWFVFKLDANTPEKRGHFSLKR</sequence>
<dbReference type="InterPro" id="IPR001304">
    <property type="entry name" value="C-type_lectin-like"/>
</dbReference>
<dbReference type="Gene3D" id="3.10.100.10">
    <property type="entry name" value="Mannose-Binding Protein A, subunit A"/>
    <property type="match status" value="1"/>
</dbReference>
<dbReference type="InterPro" id="IPR013783">
    <property type="entry name" value="Ig-like_fold"/>
</dbReference>
<dbReference type="Pfam" id="PF13585">
    <property type="entry name" value="CHU_C"/>
    <property type="match status" value="1"/>
</dbReference>
<evidence type="ECO:0000259" key="1">
    <source>
        <dbReference type="PROSITE" id="PS50041"/>
    </source>
</evidence>
<dbReference type="InterPro" id="IPR016187">
    <property type="entry name" value="CTDL_fold"/>
</dbReference>
<dbReference type="SUPFAM" id="SSF56436">
    <property type="entry name" value="C-type lectin-like"/>
    <property type="match status" value="1"/>
</dbReference>
<dbReference type="InterPro" id="IPR016186">
    <property type="entry name" value="C-type_lectin-like/link_sf"/>
</dbReference>
<evidence type="ECO:0000313" key="3">
    <source>
        <dbReference type="Proteomes" id="UP001319867"/>
    </source>
</evidence>
<name>A0ABM7V312_9FLAO</name>
<dbReference type="EMBL" id="AP025184">
    <property type="protein sequence ID" value="BDB53893.1"/>
    <property type="molecule type" value="Genomic_DNA"/>
</dbReference>
<dbReference type="NCBIfam" id="TIGR04131">
    <property type="entry name" value="Bac_Flav_CTERM"/>
    <property type="match status" value="1"/>
</dbReference>
<reference evidence="2 3" key="1">
    <citation type="journal article" date="2022" name="Int. J. Syst. Evol. Microbiol.">
        <title>Flavobacterium ammonificans sp. nov. and Flavobacterium ammoniigenes sp. nov., ammonifying bacteria isolated from surface river water.</title>
        <authorList>
            <person name="Watanabe K."/>
            <person name="Kitamura T."/>
            <person name="Ogata Y."/>
            <person name="Shindo C."/>
            <person name="Suda W."/>
        </authorList>
    </citation>
    <scope>NUCLEOTIDE SEQUENCE [LARGE SCALE GENOMIC DNA]</scope>
    <source>
        <strain evidence="2 3">GENT5</strain>
    </source>
</reference>
<dbReference type="InterPro" id="IPR026341">
    <property type="entry name" value="T9SS_type_B"/>
</dbReference>
<protein>
    <recommendedName>
        <fullName evidence="1">C-type lectin domain-containing protein</fullName>
    </recommendedName>
</protein>
<gene>
    <name evidence="2" type="ORF">GENT5_01980</name>
</gene>
<evidence type="ECO:0000313" key="2">
    <source>
        <dbReference type="EMBL" id="BDB53893.1"/>
    </source>
</evidence>
<reference evidence="2 3" key="2">
    <citation type="journal article" date="2022" name="Microorganisms">
        <title>Complete Genome Sequences of Two Flavobacterium ammonificans Strains and a Flavobacterium ammoniigenes Strain of Ammonifying Bacterioplankton Isolated from Surface River Water.</title>
        <authorList>
            <person name="Suda W."/>
            <person name="Ogata Y."/>
            <person name="Shindo C."/>
            <person name="Watanabe K."/>
        </authorList>
    </citation>
    <scope>NUCLEOTIDE SEQUENCE [LARGE SCALE GENOMIC DNA]</scope>
    <source>
        <strain evidence="2 3">GENT5</strain>
    </source>
</reference>
<organism evidence="2 3">
    <name type="scientific">Flavobacterium ammoniigenes</name>
    <dbReference type="NCBI Taxonomy" id="1751095"/>
    <lineage>
        <taxon>Bacteria</taxon>
        <taxon>Pseudomonadati</taxon>
        <taxon>Bacteroidota</taxon>
        <taxon>Flavobacteriia</taxon>
        <taxon>Flavobacteriales</taxon>
        <taxon>Flavobacteriaceae</taxon>
        <taxon>Flavobacterium</taxon>
    </lineage>
</organism>
<dbReference type="Gene3D" id="2.60.40.10">
    <property type="entry name" value="Immunoglobulins"/>
    <property type="match status" value="1"/>
</dbReference>
<proteinExistence type="predicted"/>
<dbReference type="RefSeq" id="WP_229317555.1">
    <property type="nucleotide sequence ID" value="NZ_AP025184.1"/>
</dbReference>
<feature type="domain" description="C-type lectin" evidence="1">
    <location>
        <begin position="166"/>
        <end position="296"/>
    </location>
</feature>
<dbReference type="InterPro" id="IPR044023">
    <property type="entry name" value="Ig_7"/>
</dbReference>
<keyword evidence="3" id="KW-1185">Reference proteome</keyword>
<dbReference type="PROSITE" id="PS50041">
    <property type="entry name" value="C_TYPE_LECTIN_2"/>
    <property type="match status" value="1"/>
</dbReference>
<dbReference type="Pfam" id="PF19081">
    <property type="entry name" value="Ig_7"/>
    <property type="match status" value="1"/>
</dbReference>
<dbReference type="Proteomes" id="UP001319867">
    <property type="component" value="Chromosome"/>
</dbReference>